<keyword evidence="1" id="KW-0175">Coiled coil</keyword>
<accession>A0A1E1W9G6</accession>
<dbReference type="EMBL" id="GDQN01007441">
    <property type="protein sequence ID" value="JAT83613.1"/>
    <property type="molecule type" value="Transcribed_RNA"/>
</dbReference>
<proteinExistence type="predicted"/>
<evidence type="ECO:0000256" key="1">
    <source>
        <dbReference type="SAM" id="Coils"/>
    </source>
</evidence>
<sequence length="305" mass="35153">MPLNHSPPKTPIMTKQTIPTTANDAPVSSGETGRFITASQSAGLVSDSPLQQQHYDSEPDLRSALSHITERKKRKHDGGEDLNMMSQIKDMFCRFSQEQEKRFESLHTSVNTIKEQNDELTKSVDFMSKTYDEFVSRIQQLESERKDDKKYIQLLEDRVESLERRNRASGIEIRNVPKTTPERVPESKEEFCKLVKSMGTTLKIKIEDSDIKDVYRLSGKDFTKPQNKINTTHLGLLNPSRPVYVSEALTSKSQKLYYLARNFQKVNEYSFCWTSRGIVYLRKEVQSPLIKIESEADLDHLRSIK</sequence>
<feature type="coiled-coil region" evidence="1">
    <location>
        <begin position="124"/>
        <end position="172"/>
    </location>
</feature>
<reference evidence="4" key="1">
    <citation type="submission" date="2015-09" db="EMBL/GenBank/DDBJ databases">
        <title>De novo assembly of Pectinophora gossypiella (Pink Bollworm) gut transcriptome.</title>
        <authorList>
            <person name="Tassone E.E."/>
        </authorList>
    </citation>
    <scope>NUCLEOTIDE SEQUENCE</scope>
</reference>
<protein>
    <recommendedName>
        <fullName evidence="3">FP protein C-terminal domain-containing protein</fullName>
    </recommendedName>
</protein>
<dbReference type="SUPFAM" id="SSF57997">
    <property type="entry name" value="Tropomyosin"/>
    <property type="match status" value="1"/>
</dbReference>
<feature type="domain" description="FP protein C-terminal" evidence="3">
    <location>
        <begin position="250"/>
        <end position="301"/>
    </location>
</feature>
<dbReference type="InterPro" id="IPR057251">
    <property type="entry name" value="FP_C"/>
</dbReference>
<dbReference type="AlphaFoldDB" id="A0A1E1W9G6"/>
<feature type="region of interest" description="Disordered" evidence="2">
    <location>
        <begin position="1"/>
        <end position="31"/>
    </location>
</feature>
<dbReference type="Pfam" id="PF25298">
    <property type="entry name" value="Baculo_FP_2nd"/>
    <property type="match status" value="1"/>
</dbReference>
<organism evidence="4">
    <name type="scientific">Pectinophora gossypiella</name>
    <name type="common">Cotton pink bollworm</name>
    <name type="synonym">Depressaria gossypiella</name>
    <dbReference type="NCBI Taxonomy" id="13191"/>
    <lineage>
        <taxon>Eukaryota</taxon>
        <taxon>Metazoa</taxon>
        <taxon>Ecdysozoa</taxon>
        <taxon>Arthropoda</taxon>
        <taxon>Hexapoda</taxon>
        <taxon>Insecta</taxon>
        <taxon>Pterygota</taxon>
        <taxon>Neoptera</taxon>
        <taxon>Endopterygota</taxon>
        <taxon>Lepidoptera</taxon>
        <taxon>Glossata</taxon>
        <taxon>Ditrysia</taxon>
        <taxon>Gelechioidea</taxon>
        <taxon>Gelechiidae</taxon>
        <taxon>Apatetrinae</taxon>
        <taxon>Pectinophora</taxon>
    </lineage>
</organism>
<evidence type="ECO:0000259" key="3">
    <source>
        <dbReference type="Pfam" id="PF25298"/>
    </source>
</evidence>
<evidence type="ECO:0000256" key="2">
    <source>
        <dbReference type="SAM" id="MobiDB-lite"/>
    </source>
</evidence>
<feature type="compositionally biased region" description="Polar residues" evidence="2">
    <location>
        <begin position="13"/>
        <end position="23"/>
    </location>
</feature>
<gene>
    <name evidence="4" type="ORF">g.9348</name>
</gene>
<evidence type="ECO:0000313" key="4">
    <source>
        <dbReference type="EMBL" id="JAT83613.1"/>
    </source>
</evidence>
<name>A0A1E1W9G6_PECGO</name>